<dbReference type="InterPro" id="IPR019301">
    <property type="entry name" value="Flagellar_prot_FlgJ_N"/>
</dbReference>
<accession>A0A0F9BG70</accession>
<organism evidence="2">
    <name type="scientific">marine sediment metagenome</name>
    <dbReference type="NCBI Taxonomy" id="412755"/>
    <lineage>
        <taxon>unclassified sequences</taxon>
        <taxon>metagenomes</taxon>
        <taxon>ecological metagenomes</taxon>
    </lineage>
</organism>
<proteinExistence type="predicted"/>
<gene>
    <name evidence="2" type="ORF">LCGC14_2531770</name>
</gene>
<dbReference type="Pfam" id="PF10135">
    <property type="entry name" value="Rod-binding"/>
    <property type="match status" value="1"/>
</dbReference>
<feature type="domain" description="Flagellar protein FlgJ N-terminal" evidence="1">
    <location>
        <begin position="53"/>
        <end position="99"/>
    </location>
</feature>
<evidence type="ECO:0000313" key="2">
    <source>
        <dbReference type="EMBL" id="KKL12837.1"/>
    </source>
</evidence>
<name>A0A0F9BG70_9ZZZZ</name>
<dbReference type="AlphaFoldDB" id="A0A0F9BG70"/>
<reference evidence="2" key="1">
    <citation type="journal article" date="2015" name="Nature">
        <title>Complex archaea that bridge the gap between prokaryotes and eukaryotes.</title>
        <authorList>
            <person name="Spang A."/>
            <person name="Saw J.H."/>
            <person name="Jorgensen S.L."/>
            <person name="Zaremba-Niedzwiedzka K."/>
            <person name="Martijn J."/>
            <person name="Lind A.E."/>
            <person name="van Eijk R."/>
            <person name="Schleper C."/>
            <person name="Guy L."/>
            <person name="Ettema T.J."/>
        </authorList>
    </citation>
    <scope>NUCLEOTIDE SEQUENCE</scope>
</reference>
<evidence type="ECO:0000259" key="1">
    <source>
        <dbReference type="Pfam" id="PF10135"/>
    </source>
</evidence>
<sequence length="104" mass="11904">MDIASQQLWASKLSSRINDNTIDKIKRIDRDSDLYKASVEFESIFIKQMLNVMRKTVDKSGFLDGGFAEEIFEDMLYDDYAKKMAENASFGLANLLYEQLSSAD</sequence>
<protein>
    <recommendedName>
        <fullName evidence="1">Flagellar protein FlgJ N-terminal domain-containing protein</fullName>
    </recommendedName>
</protein>
<comment type="caution">
    <text evidence="2">The sequence shown here is derived from an EMBL/GenBank/DDBJ whole genome shotgun (WGS) entry which is preliminary data.</text>
</comment>
<dbReference type="EMBL" id="LAZR01041105">
    <property type="protein sequence ID" value="KKL12837.1"/>
    <property type="molecule type" value="Genomic_DNA"/>
</dbReference>